<feature type="compositionally biased region" description="Basic residues" evidence="1">
    <location>
        <begin position="45"/>
        <end position="60"/>
    </location>
</feature>
<dbReference type="STRING" id="1185766.SAMN05216224_10684"/>
<comment type="caution">
    <text evidence="2">The sequence shown here is derived from an EMBL/GenBank/DDBJ whole genome shotgun (WGS) entry which is preliminary data.</text>
</comment>
<sequence>MKIGIGMMMALASRALSARSIGHSTASETRITNERPKDIEPPLSRQRRRQMERLKKKGRA</sequence>
<feature type="compositionally biased region" description="Basic and acidic residues" evidence="1">
    <location>
        <begin position="31"/>
        <end position="40"/>
    </location>
</feature>
<reference evidence="2 3" key="1">
    <citation type="submission" date="2014-03" db="EMBL/GenBank/DDBJ databases">
        <title>The draft genome sequence of Thioclava dalianensis DLFJ1-1.</title>
        <authorList>
            <person name="Lai Q."/>
            <person name="Shao Z."/>
        </authorList>
    </citation>
    <scope>NUCLEOTIDE SEQUENCE [LARGE SCALE GENOMIC DNA]</scope>
    <source>
        <strain evidence="2 3">DLFJ1-1</strain>
    </source>
</reference>
<dbReference type="EMBL" id="JHEH01000023">
    <property type="protein sequence ID" value="KEP68818.1"/>
    <property type="molecule type" value="Genomic_DNA"/>
</dbReference>
<dbReference type="AlphaFoldDB" id="A0A074TIJ9"/>
<evidence type="ECO:0000313" key="2">
    <source>
        <dbReference type="EMBL" id="KEP68818.1"/>
    </source>
</evidence>
<dbReference type="Proteomes" id="UP000027725">
    <property type="component" value="Unassembled WGS sequence"/>
</dbReference>
<organism evidence="2 3">
    <name type="scientific">Thioclava dalianensis</name>
    <dbReference type="NCBI Taxonomy" id="1185766"/>
    <lineage>
        <taxon>Bacteria</taxon>
        <taxon>Pseudomonadati</taxon>
        <taxon>Pseudomonadota</taxon>
        <taxon>Alphaproteobacteria</taxon>
        <taxon>Rhodobacterales</taxon>
        <taxon>Paracoccaceae</taxon>
        <taxon>Thioclava</taxon>
    </lineage>
</organism>
<gene>
    <name evidence="2" type="ORF">DL1_08515</name>
</gene>
<accession>A0A074TIJ9</accession>
<name>A0A074TIJ9_9RHOB</name>
<protein>
    <submittedName>
        <fullName evidence="2">Uncharacterized protein</fullName>
    </submittedName>
</protein>
<keyword evidence="3" id="KW-1185">Reference proteome</keyword>
<feature type="region of interest" description="Disordered" evidence="1">
    <location>
        <begin position="19"/>
        <end position="60"/>
    </location>
</feature>
<dbReference type="RefSeq" id="WP_038067966.1">
    <property type="nucleotide sequence ID" value="NZ_FOVB01000006.1"/>
</dbReference>
<proteinExistence type="predicted"/>
<evidence type="ECO:0000256" key="1">
    <source>
        <dbReference type="SAM" id="MobiDB-lite"/>
    </source>
</evidence>
<evidence type="ECO:0000313" key="3">
    <source>
        <dbReference type="Proteomes" id="UP000027725"/>
    </source>
</evidence>